<protein>
    <submittedName>
        <fullName evidence="3">Uncharacterized protein</fullName>
    </submittedName>
</protein>
<dbReference type="AlphaFoldDB" id="A0ABC8SWE0"/>
<keyword evidence="2" id="KW-1133">Transmembrane helix</keyword>
<evidence type="ECO:0000256" key="1">
    <source>
        <dbReference type="SAM" id="MobiDB-lite"/>
    </source>
</evidence>
<sequence>MPYSLIQKPTVRPDWNRSKKQSIKHMLKVPYLARLVFGCRHSSAESYIISALIIIAIVIALRIICYTVYRLLKGDDSGSNRSSNDGMEMQPQDQGQLHRSCVRMTLPDCNVVILAGEDHASFMAEPRPFRPIDPEPD</sequence>
<feature type="region of interest" description="Disordered" evidence="1">
    <location>
        <begin position="77"/>
        <end position="96"/>
    </location>
</feature>
<organism evidence="3 4">
    <name type="scientific">Ilex paraguariensis</name>
    <name type="common">yerba mate</name>
    <dbReference type="NCBI Taxonomy" id="185542"/>
    <lineage>
        <taxon>Eukaryota</taxon>
        <taxon>Viridiplantae</taxon>
        <taxon>Streptophyta</taxon>
        <taxon>Embryophyta</taxon>
        <taxon>Tracheophyta</taxon>
        <taxon>Spermatophyta</taxon>
        <taxon>Magnoliopsida</taxon>
        <taxon>eudicotyledons</taxon>
        <taxon>Gunneridae</taxon>
        <taxon>Pentapetalae</taxon>
        <taxon>asterids</taxon>
        <taxon>campanulids</taxon>
        <taxon>Aquifoliales</taxon>
        <taxon>Aquifoliaceae</taxon>
        <taxon>Ilex</taxon>
    </lineage>
</organism>
<dbReference type="Proteomes" id="UP001642360">
    <property type="component" value="Unassembled WGS sequence"/>
</dbReference>
<accession>A0ABC8SWE0</accession>
<keyword evidence="4" id="KW-1185">Reference proteome</keyword>
<name>A0ABC8SWE0_9AQUA</name>
<keyword evidence="2" id="KW-0812">Transmembrane</keyword>
<evidence type="ECO:0000313" key="4">
    <source>
        <dbReference type="Proteomes" id="UP001642360"/>
    </source>
</evidence>
<evidence type="ECO:0000256" key="2">
    <source>
        <dbReference type="SAM" id="Phobius"/>
    </source>
</evidence>
<feature type="transmembrane region" description="Helical" evidence="2">
    <location>
        <begin position="47"/>
        <end position="72"/>
    </location>
</feature>
<dbReference type="EMBL" id="CAUOFW020003691">
    <property type="protein sequence ID" value="CAK9161511.1"/>
    <property type="molecule type" value="Genomic_DNA"/>
</dbReference>
<proteinExistence type="predicted"/>
<gene>
    <name evidence="3" type="ORF">ILEXP_LOCUS30314</name>
</gene>
<reference evidence="3 4" key="1">
    <citation type="submission" date="2024-02" db="EMBL/GenBank/DDBJ databases">
        <authorList>
            <person name="Vignale AGUSTIN F."/>
            <person name="Sosa J E."/>
            <person name="Modenutti C."/>
        </authorList>
    </citation>
    <scope>NUCLEOTIDE SEQUENCE [LARGE SCALE GENOMIC DNA]</scope>
</reference>
<evidence type="ECO:0000313" key="3">
    <source>
        <dbReference type="EMBL" id="CAK9161511.1"/>
    </source>
</evidence>
<comment type="caution">
    <text evidence="3">The sequence shown here is derived from an EMBL/GenBank/DDBJ whole genome shotgun (WGS) entry which is preliminary data.</text>
</comment>
<keyword evidence="2" id="KW-0472">Membrane</keyword>